<name>A0A5C3QUM6_9AGAR</name>
<proteinExistence type="predicted"/>
<evidence type="ECO:0000313" key="2">
    <source>
        <dbReference type="EMBL" id="TFL04201.1"/>
    </source>
</evidence>
<dbReference type="Proteomes" id="UP000305067">
    <property type="component" value="Unassembled WGS sequence"/>
</dbReference>
<keyword evidence="3" id="KW-1185">Reference proteome</keyword>
<accession>A0A5C3QUM6</accession>
<dbReference type="InterPro" id="IPR008699">
    <property type="entry name" value="NDUFB8"/>
</dbReference>
<dbReference type="EMBL" id="ML178819">
    <property type="protein sequence ID" value="TFL04201.1"/>
    <property type="molecule type" value="Genomic_DNA"/>
</dbReference>
<reference evidence="2 3" key="1">
    <citation type="journal article" date="2019" name="Nat. Ecol. Evol.">
        <title>Megaphylogeny resolves global patterns of mushroom evolution.</title>
        <authorList>
            <person name="Varga T."/>
            <person name="Krizsan K."/>
            <person name="Foldi C."/>
            <person name="Dima B."/>
            <person name="Sanchez-Garcia M."/>
            <person name="Sanchez-Ramirez S."/>
            <person name="Szollosi G.J."/>
            <person name="Szarkandi J.G."/>
            <person name="Papp V."/>
            <person name="Albert L."/>
            <person name="Andreopoulos W."/>
            <person name="Angelini C."/>
            <person name="Antonin V."/>
            <person name="Barry K.W."/>
            <person name="Bougher N.L."/>
            <person name="Buchanan P."/>
            <person name="Buyck B."/>
            <person name="Bense V."/>
            <person name="Catcheside P."/>
            <person name="Chovatia M."/>
            <person name="Cooper J."/>
            <person name="Damon W."/>
            <person name="Desjardin D."/>
            <person name="Finy P."/>
            <person name="Geml J."/>
            <person name="Haridas S."/>
            <person name="Hughes K."/>
            <person name="Justo A."/>
            <person name="Karasinski D."/>
            <person name="Kautmanova I."/>
            <person name="Kiss B."/>
            <person name="Kocsube S."/>
            <person name="Kotiranta H."/>
            <person name="LaButti K.M."/>
            <person name="Lechner B.E."/>
            <person name="Liimatainen K."/>
            <person name="Lipzen A."/>
            <person name="Lukacs Z."/>
            <person name="Mihaltcheva S."/>
            <person name="Morgado L.N."/>
            <person name="Niskanen T."/>
            <person name="Noordeloos M.E."/>
            <person name="Ohm R.A."/>
            <person name="Ortiz-Santana B."/>
            <person name="Ovrebo C."/>
            <person name="Racz N."/>
            <person name="Riley R."/>
            <person name="Savchenko A."/>
            <person name="Shiryaev A."/>
            <person name="Soop K."/>
            <person name="Spirin V."/>
            <person name="Szebenyi C."/>
            <person name="Tomsovsky M."/>
            <person name="Tulloss R.E."/>
            <person name="Uehling J."/>
            <person name="Grigoriev I.V."/>
            <person name="Vagvolgyi C."/>
            <person name="Papp T."/>
            <person name="Martin F.M."/>
            <person name="Miettinen O."/>
            <person name="Hibbett D.S."/>
            <person name="Nagy L.G."/>
        </authorList>
    </citation>
    <scope>NUCLEOTIDE SEQUENCE [LARGE SCALE GENOMIC DNA]</scope>
    <source>
        <strain evidence="2 3">CBS 309.79</strain>
    </source>
</reference>
<dbReference type="PANTHER" id="PTHR12840">
    <property type="entry name" value="NADH-UBIQUINONE OXIDOREDUCTASE ASHI SUBUNIT"/>
    <property type="match status" value="1"/>
</dbReference>
<feature type="region of interest" description="Disordered" evidence="1">
    <location>
        <begin position="137"/>
        <end position="163"/>
    </location>
</feature>
<sequence length="163" mass="18336">MLTRRVATAALRRTTPAAAPAGRRNYVDNVKEIQDYGAEIQREDAAEPIVQNYPVLPEVSRQRLSPFGWTDMLERRNHGDVVHAKHELLSMWGPDVPVIEPHVALRRLALAMLGFISLGAFVKTAMTPEHPAVRREYPFSGLSRELGGPEENQAREESLEEED</sequence>
<evidence type="ECO:0000313" key="3">
    <source>
        <dbReference type="Proteomes" id="UP000305067"/>
    </source>
</evidence>
<dbReference type="Pfam" id="PF05821">
    <property type="entry name" value="NDUF_B8"/>
    <property type="match status" value="1"/>
</dbReference>
<dbReference type="AlphaFoldDB" id="A0A5C3QUM6"/>
<dbReference type="STRING" id="1884261.A0A5C3QUM6"/>
<protein>
    <submittedName>
        <fullName evidence="2">Uncharacterized protein</fullName>
    </submittedName>
</protein>
<dbReference type="GO" id="GO:0005739">
    <property type="term" value="C:mitochondrion"/>
    <property type="evidence" value="ECO:0007669"/>
    <property type="project" value="InterPro"/>
</dbReference>
<gene>
    <name evidence="2" type="ORF">BDV98DRAFT_591049</name>
</gene>
<evidence type="ECO:0000256" key="1">
    <source>
        <dbReference type="SAM" id="MobiDB-lite"/>
    </source>
</evidence>
<dbReference type="OrthoDB" id="2014058at2759"/>
<dbReference type="PANTHER" id="PTHR12840:SF1">
    <property type="entry name" value="NADH DEHYDROGENASE [UBIQUINONE] 1 BETA SUBCOMPLEX SUBUNIT 8, MITOCHONDRIAL"/>
    <property type="match status" value="1"/>
</dbReference>
<organism evidence="2 3">
    <name type="scientific">Pterulicium gracile</name>
    <dbReference type="NCBI Taxonomy" id="1884261"/>
    <lineage>
        <taxon>Eukaryota</taxon>
        <taxon>Fungi</taxon>
        <taxon>Dikarya</taxon>
        <taxon>Basidiomycota</taxon>
        <taxon>Agaricomycotina</taxon>
        <taxon>Agaricomycetes</taxon>
        <taxon>Agaricomycetidae</taxon>
        <taxon>Agaricales</taxon>
        <taxon>Pleurotineae</taxon>
        <taxon>Pterulaceae</taxon>
        <taxon>Pterulicium</taxon>
    </lineage>
</organism>